<accession>A0A0C1U4S4</accession>
<organism evidence="2 3">
    <name type="scientific">Clostridium argentinense CDC 2741</name>
    <dbReference type="NCBI Taxonomy" id="1418104"/>
    <lineage>
        <taxon>Bacteria</taxon>
        <taxon>Bacillati</taxon>
        <taxon>Bacillota</taxon>
        <taxon>Clostridia</taxon>
        <taxon>Eubacteriales</taxon>
        <taxon>Clostridiaceae</taxon>
        <taxon>Clostridium</taxon>
    </lineage>
</organism>
<evidence type="ECO:0000313" key="2">
    <source>
        <dbReference type="EMBL" id="KIE46658.1"/>
    </source>
</evidence>
<dbReference type="OrthoDB" id="2146997at2"/>
<evidence type="ECO:0000313" key="3">
    <source>
        <dbReference type="Proteomes" id="UP000031366"/>
    </source>
</evidence>
<evidence type="ECO:0000259" key="1">
    <source>
        <dbReference type="Pfam" id="PF22696"/>
    </source>
</evidence>
<dbReference type="InterPro" id="IPR055196">
    <property type="entry name" value="Putative_PNPOx_2"/>
</dbReference>
<feature type="domain" description="Pyridoxamine 5'-phosphate oxidase-like" evidence="1">
    <location>
        <begin position="14"/>
        <end position="133"/>
    </location>
</feature>
<dbReference type="InterPro" id="IPR012349">
    <property type="entry name" value="Split_barrel_FMN-bd"/>
</dbReference>
<dbReference type="EMBL" id="AYSO01000016">
    <property type="protein sequence ID" value="KIE46658.1"/>
    <property type="molecule type" value="Genomic_DNA"/>
</dbReference>
<reference evidence="2 3" key="1">
    <citation type="journal article" date="2015" name="Infect. Genet. Evol.">
        <title>Genomic sequences of six botulinum neurotoxin-producing strains representing three clostridial species illustrate the mobility and diversity of botulinum neurotoxin genes.</title>
        <authorList>
            <person name="Smith T.J."/>
            <person name="Hill K.K."/>
            <person name="Xie G."/>
            <person name="Foley B.T."/>
            <person name="Williamson C.H."/>
            <person name="Foster J.T."/>
            <person name="Johnson S.L."/>
            <person name="Chertkov O."/>
            <person name="Teshima H."/>
            <person name="Gibbons H.S."/>
            <person name="Johnsky L.A."/>
            <person name="Karavis M.A."/>
            <person name="Smith L.A."/>
        </authorList>
    </citation>
    <scope>NUCLEOTIDE SEQUENCE [LARGE SCALE GENOMIC DNA]</scope>
    <source>
        <strain evidence="2 3">CDC 2741</strain>
    </source>
</reference>
<dbReference type="AlphaFoldDB" id="A0A0C1U4S4"/>
<comment type="caution">
    <text evidence="2">The sequence shown here is derived from an EMBL/GenBank/DDBJ whole genome shotgun (WGS) entry which is preliminary data.</text>
</comment>
<proteinExistence type="predicted"/>
<sequence>MDFLQEFNKIMTEQGEIALATCVDNIPNVRIVNFYYNTNKKGIVYFSTFKDNQKVEEFSKNNIVAFTTVPHKGNEHVRVTEAIIQRSNLTIYDLKDGFAKKIPDYEVIIEQAGSQLDLYEICFKEAVVTLDLTHSSNIIL</sequence>
<keyword evidence="3" id="KW-1185">Reference proteome</keyword>
<protein>
    <submittedName>
        <fullName evidence="2">Pyridoxamine 5'-phosphate oxidase family protein</fullName>
    </submittedName>
</protein>
<dbReference type="Gene3D" id="2.30.110.10">
    <property type="entry name" value="Electron Transport, Fmn-binding Protein, Chain A"/>
    <property type="match status" value="1"/>
</dbReference>
<gene>
    <name evidence="2" type="ORF">U732_3435</name>
</gene>
<dbReference type="SUPFAM" id="SSF50475">
    <property type="entry name" value="FMN-binding split barrel"/>
    <property type="match status" value="1"/>
</dbReference>
<dbReference type="STRING" id="29341.RSJ17_18755"/>
<dbReference type="Proteomes" id="UP000031366">
    <property type="component" value="Unassembled WGS sequence"/>
</dbReference>
<dbReference type="Pfam" id="PF22696">
    <property type="entry name" value="Putative_PNPOx_2"/>
    <property type="match status" value="1"/>
</dbReference>
<name>A0A0C1U4S4_9CLOT</name>
<dbReference type="RefSeq" id="WP_039633205.1">
    <property type="nucleotide sequence ID" value="NZ_AYSO01000016.1"/>
</dbReference>